<protein>
    <submittedName>
        <fullName evidence="1">Methyltransferase domain-containing protein</fullName>
    </submittedName>
</protein>
<dbReference type="Pfam" id="PF13489">
    <property type="entry name" value="Methyltransf_23"/>
    <property type="match status" value="1"/>
</dbReference>
<keyword evidence="1" id="KW-0489">Methyltransferase</keyword>
<comment type="caution">
    <text evidence="1">The sequence shown here is derived from an EMBL/GenBank/DDBJ whole genome shotgun (WGS) entry which is preliminary data.</text>
</comment>
<name>A0A972J9P8_9RHOO</name>
<dbReference type="GO" id="GO:0032259">
    <property type="term" value="P:methylation"/>
    <property type="evidence" value="ECO:0007669"/>
    <property type="project" value="UniProtKB-KW"/>
</dbReference>
<gene>
    <name evidence="1" type="ORF">GPA21_01380</name>
</gene>
<evidence type="ECO:0000313" key="2">
    <source>
        <dbReference type="Proteomes" id="UP000599523"/>
    </source>
</evidence>
<organism evidence="1 2">
    <name type="scientific">Azoarcus taiwanensis</name>
    <dbReference type="NCBI Taxonomy" id="666964"/>
    <lineage>
        <taxon>Bacteria</taxon>
        <taxon>Pseudomonadati</taxon>
        <taxon>Pseudomonadota</taxon>
        <taxon>Betaproteobacteria</taxon>
        <taxon>Rhodocyclales</taxon>
        <taxon>Zoogloeaceae</taxon>
        <taxon>Azoarcus</taxon>
    </lineage>
</organism>
<proteinExistence type="predicted"/>
<dbReference type="GO" id="GO:0008168">
    <property type="term" value="F:methyltransferase activity"/>
    <property type="evidence" value="ECO:0007669"/>
    <property type="project" value="UniProtKB-KW"/>
</dbReference>
<accession>A0A972J9P8</accession>
<keyword evidence="1" id="KW-0808">Transferase</keyword>
<evidence type="ECO:0000313" key="1">
    <source>
        <dbReference type="EMBL" id="NMG01627.1"/>
    </source>
</evidence>
<dbReference type="Gene3D" id="3.40.50.150">
    <property type="entry name" value="Vaccinia Virus protein VP39"/>
    <property type="match status" value="1"/>
</dbReference>
<dbReference type="InterPro" id="IPR029063">
    <property type="entry name" value="SAM-dependent_MTases_sf"/>
</dbReference>
<dbReference type="Proteomes" id="UP000599523">
    <property type="component" value="Unassembled WGS sequence"/>
</dbReference>
<reference evidence="1" key="1">
    <citation type="submission" date="2019-12" db="EMBL/GenBank/DDBJ databases">
        <title>Comparative genomics gives insights into the taxonomy of the Azoarcus-Aromatoleum group and reveals separate origins of nif in the plant-associated Azoarcus and non-plant-associated Aromatoleum sub-groups.</title>
        <authorList>
            <person name="Lafos M."/>
            <person name="Maluk M."/>
            <person name="Batista M."/>
            <person name="Junghare M."/>
            <person name="Carmona M."/>
            <person name="Faoro H."/>
            <person name="Cruz L.M."/>
            <person name="Battistoni F."/>
            <person name="De Souza E."/>
            <person name="Pedrosa F."/>
            <person name="Chen W.-M."/>
            <person name="Poole P.S."/>
            <person name="Dixon R.A."/>
            <person name="James E.K."/>
        </authorList>
    </citation>
    <scope>NUCLEOTIDE SEQUENCE</scope>
    <source>
        <strain evidence="1">NSC3</strain>
    </source>
</reference>
<dbReference type="SUPFAM" id="SSF53335">
    <property type="entry name" value="S-adenosyl-L-methionine-dependent methyltransferases"/>
    <property type="match status" value="1"/>
</dbReference>
<sequence>MRDLVSVGELRYLRCDACEATLLASAHLLEADAELAFYLTHRNDADDAGYRAFLARLVEPLRMQLAPGSIGLDYGCGPDSALAAMLEEFGHRVISYDPFFAPDASVLERRYDFVACTEVIEHFHQPADEFARLDRMLEPGGVLALMTCFQTDDARFPNWHYRRDPTHVVFYREHTLRRLADIHGWCCEIPGKDVALMRKPVADATISRPIRTRTRR</sequence>
<dbReference type="AlphaFoldDB" id="A0A972J9P8"/>
<dbReference type="EMBL" id="WTVM01000004">
    <property type="protein sequence ID" value="NMG01627.1"/>
    <property type="molecule type" value="Genomic_DNA"/>
</dbReference>
<keyword evidence="2" id="KW-1185">Reference proteome</keyword>
<dbReference type="RefSeq" id="WP_168986419.1">
    <property type="nucleotide sequence ID" value="NZ_CAWPHM010000275.1"/>
</dbReference>